<name>A0AAX6E5P5_IRIPA</name>
<feature type="compositionally biased region" description="Basic and acidic residues" evidence="1">
    <location>
        <begin position="417"/>
        <end position="431"/>
    </location>
</feature>
<feature type="compositionally biased region" description="Polar residues" evidence="1">
    <location>
        <begin position="674"/>
        <end position="685"/>
    </location>
</feature>
<evidence type="ECO:0000313" key="2">
    <source>
        <dbReference type="EMBL" id="KAJ6799283.1"/>
    </source>
</evidence>
<feature type="region of interest" description="Disordered" evidence="1">
    <location>
        <begin position="300"/>
        <end position="462"/>
    </location>
</feature>
<accession>A0AAX6E5P5</accession>
<feature type="compositionally biased region" description="Polar residues" evidence="1">
    <location>
        <begin position="942"/>
        <end position="964"/>
    </location>
</feature>
<evidence type="ECO:0000313" key="3">
    <source>
        <dbReference type="Proteomes" id="UP001140949"/>
    </source>
</evidence>
<feature type="region of interest" description="Disordered" evidence="1">
    <location>
        <begin position="667"/>
        <end position="691"/>
    </location>
</feature>
<proteinExistence type="predicted"/>
<dbReference type="EMBL" id="JANAVB010039819">
    <property type="protein sequence ID" value="KAJ6799283.1"/>
    <property type="molecule type" value="Genomic_DNA"/>
</dbReference>
<feature type="region of interest" description="Disordered" evidence="1">
    <location>
        <begin position="743"/>
        <end position="964"/>
    </location>
</feature>
<feature type="region of interest" description="Disordered" evidence="1">
    <location>
        <begin position="614"/>
        <end position="654"/>
    </location>
</feature>
<feature type="compositionally biased region" description="Low complexity" evidence="1">
    <location>
        <begin position="804"/>
        <end position="815"/>
    </location>
</feature>
<sequence>MKSHTQLEVVVFQLTPTRTRYDLVIIANGKTEKLSSGLLDPFLAHLRTAQDQIAKGGYSIRLEPKSGADAVWFTKGTVERFIRYVSSPDVLERVNTLEAEILQINEAIAIQGNNSLGLGSVEDHQKGWKRLSEGNRCTYNANKEKVGILFKNGSRRRLSMGSITQEDNSRLQLLKVLETRKTAMLKEQGMAFARAMAAGFDIDHITNLELFAKSFGASRLLKACLRFMELWKAKHKTGEWLEIAGVEVPFQSEAFPMKVSGIMLSEDIRERKELTESCPLSNYDFSTETKGNATQQFISDHFKDKRRTSDPQIPGPQYYRGQSQNPMFHQWASHSQPGPPSSQLYPTQGMPYYQNYPGCAPSLPDKGTSHGRVSHKRDGHSGKKQSYVVVENPNHKTLEGHHRSASESQSASDADTEELHDLQYDASEGKHKPSRSNSEPSKSTKTSITDEKNKVIYGQEEDGGNWQTFQNLLLRVQSEGTRIGNREMFSSEKESPVKKRTNKAQADPIVSRERVISDAQKLLEGNRVDAQFREIEGGANGYRRTGKDDSVVRSEMNKNMSTSVSGFVAEDEYENASYLNKTSLHDESFVVPLRSGLHDEHVADKKGVIDSTLQRSKANSTRTKMQDNYEPNDMTMLPRRGLEKGSTSFDPSKDLDMQIPVRIRNGMKTESRSQKPVSKLSQEGLNRSEMEKKPTAMKYALEKRKTDAMARSGKSSKVSPLAEAKARAEKLRAFKADLQRVKKEKEEEERKRLETLKMERQKRIAARRSSNITQTPLNAQQKKAREPTRLSPNSCSSSKFSDAPRTTPLPLRKLPISGTSTTRSPLKPQQTKMTTRLSLSPCRNSKVAATLPVSSSLQRLEGNSRTAQSTSNSQETTARKQTHLSPGSYRGSRFSSTAASFSSPLQRLPSGTSSASSSFSPKTTKTNRLAVSTYKGSKFSDTEPSPSTSLRNLPTRTTASCSSTSNEIININRLNGRSPLFRNVPGRMVTPGHELRKDGSNLNNSLPKAKGACIQTKRMSDSNGSDNHHALPRSVISNQVSKAAVQGEPQEKKTLANLLPLDKIRVNSLPGNKIRTSGGPSRVVAKDTLVRTRRTTLTSEKLQAKKSNAVTLSPNDDEDDPIVEKTVVMLETKMTSAPVAQASGEMVQSKQTSSTDGKKEKIELVSGYAVPCNVVPTVSQV</sequence>
<comment type="caution">
    <text evidence="2">The sequence shown here is derived from an EMBL/GenBank/DDBJ whole genome shotgun (WGS) entry which is preliminary data.</text>
</comment>
<feature type="compositionally biased region" description="Polar residues" evidence="1">
    <location>
        <begin position="435"/>
        <end position="447"/>
    </location>
</feature>
<reference evidence="2" key="2">
    <citation type="submission" date="2023-04" db="EMBL/GenBank/DDBJ databases">
        <authorList>
            <person name="Bruccoleri R.E."/>
            <person name="Oakeley E.J."/>
            <person name="Faust A.-M."/>
            <person name="Dessus-Babus S."/>
            <person name="Altorfer M."/>
            <person name="Burckhardt D."/>
            <person name="Oertli M."/>
            <person name="Naumann U."/>
            <person name="Petersen F."/>
            <person name="Wong J."/>
        </authorList>
    </citation>
    <scope>NUCLEOTIDE SEQUENCE</scope>
    <source>
        <strain evidence="2">GSM-AAB239-AS_SAM_17_03QT</strain>
        <tissue evidence="2">Leaf</tissue>
    </source>
</reference>
<dbReference type="PANTHER" id="PTHR31008:SF2">
    <property type="entry name" value="COP1-INTERACTING PROTEIN-LIKE PROTEIN"/>
    <property type="match status" value="1"/>
</dbReference>
<reference evidence="2" key="1">
    <citation type="journal article" date="2023" name="GigaByte">
        <title>Genome assembly of the bearded iris, Iris pallida Lam.</title>
        <authorList>
            <person name="Bruccoleri R.E."/>
            <person name="Oakeley E.J."/>
            <person name="Faust A.M.E."/>
            <person name="Altorfer M."/>
            <person name="Dessus-Babus S."/>
            <person name="Burckhardt D."/>
            <person name="Oertli M."/>
            <person name="Naumann U."/>
            <person name="Petersen F."/>
            <person name="Wong J."/>
        </authorList>
    </citation>
    <scope>NUCLEOTIDE SEQUENCE</scope>
    <source>
        <strain evidence="2">GSM-AAB239-AS_SAM_17_03QT</strain>
    </source>
</reference>
<feature type="compositionally biased region" description="Polar residues" evidence="1">
    <location>
        <begin position="817"/>
        <end position="843"/>
    </location>
</feature>
<feature type="compositionally biased region" description="Polar residues" evidence="1">
    <location>
        <begin position="768"/>
        <end position="781"/>
    </location>
</feature>
<feature type="compositionally biased region" description="Basic and acidic residues" evidence="1">
    <location>
        <begin position="300"/>
        <end position="309"/>
    </location>
</feature>
<feature type="compositionally biased region" description="Polar residues" evidence="1">
    <location>
        <begin position="790"/>
        <end position="800"/>
    </location>
</feature>
<dbReference type="AlphaFoldDB" id="A0AAX6E5P5"/>
<gene>
    <name evidence="2" type="ORF">M6B38_208460</name>
</gene>
<dbReference type="Proteomes" id="UP001140949">
    <property type="component" value="Unassembled WGS sequence"/>
</dbReference>
<keyword evidence="3" id="KW-1185">Reference proteome</keyword>
<feature type="compositionally biased region" description="Basic and acidic residues" evidence="1">
    <location>
        <begin position="393"/>
        <end position="405"/>
    </location>
</feature>
<evidence type="ECO:0008006" key="4">
    <source>
        <dbReference type="Google" id="ProtNLM"/>
    </source>
</evidence>
<feature type="compositionally biased region" description="Polar residues" evidence="1">
    <location>
        <begin position="614"/>
        <end position="623"/>
    </location>
</feature>
<feature type="compositionally biased region" description="Polar residues" evidence="1">
    <location>
        <begin position="852"/>
        <end position="876"/>
    </location>
</feature>
<organism evidence="2 3">
    <name type="scientific">Iris pallida</name>
    <name type="common">Sweet iris</name>
    <dbReference type="NCBI Taxonomy" id="29817"/>
    <lineage>
        <taxon>Eukaryota</taxon>
        <taxon>Viridiplantae</taxon>
        <taxon>Streptophyta</taxon>
        <taxon>Embryophyta</taxon>
        <taxon>Tracheophyta</taxon>
        <taxon>Spermatophyta</taxon>
        <taxon>Magnoliopsida</taxon>
        <taxon>Liliopsida</taxon>
        <taxon>Asparagales</taxon>
        <taxon>Iridaceae</taxon>
        <taxon>Iridoideae</taxon>
        <taxon>Irideae</taxon>
        <taxon>Iris</taxon>
    </lineage>
</organism>
<feature type="region of interest" description="Disordered" evidence="1">
    <location>
        <begin position="977"/>
        <end position="1007"/>
    </location>
</feature>
<feature type="compositionally biased region" description="Polar residues" evidence="1">
    <location>
        <begin position="320"/>
        <end position="346"/>
    </location>
</feature>
<feature type="compositionally biased region" description="Basic and acidic residues" evidence="1">
    <location>
        <begin position="743"/>
        <end position="762"/>
    </location>
</feature>
<feature type="compositionally biased region" description="Low complexity" evidence="1">
    <location>
        <begin position="892"/>
        <end position="926"/>
    </location>
</feature>
<protein>
    <recommendedName>
        <fullName evidence="4">COP1-interacting protein 7</fullName>
    </recommendedName>
</protein>
<evidence type="ECO:0000256" key="1">
    <source>
        <dbReference type="SAM" id="MobiDB-lite"/>
    </source>
</evidence>
<dbReference type="PANTHER" id="PTHR31008">
    <property type="entry name" value="COP1-INTERACTING PROTEIN-RELATED"/>
    <property type="match status" value="1"/>
</dbReference>